<dbReference type="AlphaFoldDB" id="A0A7Y0SBQ7"/>
<reference evidence="1 4" key="2">
    <citation type="submission" date="2020-04" db="EMBL/GenBank/DDBJ databases">
        <title>Whole-genome sequencing of Vibrio spp. from China reveals different genetic environments of blaCTX-M-14 among diverse lineages.</title>
        <authorList>
            <person name="Zheng Z."/>
            <person name="Ye L."/>
            <person name="Chen S."/>
        </authorList>
    </citation>
    <scope>NUCLEOTIDE SEQUENCE [LARGE SCALE GENOMIC DNA]</scope>
    <source>
        <strain evidence="1 4">Vb0574</strain>
    </source>
</reference>
<organism evidence="1 4">
    <name type="scientific">Vibrio parahaemolyticus</name>
    <dbReference type="NCBI Taxonomy" id="670"/>
    <lineage>
        <taxon>Bacteria</taxon>
        <taxon>Pseudomonadati</taxon>
        <taxon>Pseudomonadota</taxon>
        <taxon>Gammaproteobacteria</taxon>
        <taxon>Vibrionales</taxon>
        <taxon>Vibrionaceae</taxon>
        <taxon>Vibrio</taxon>
    </lineage>
</organism>
<evidence type="ECO:0000313" key="3">
    <source>
        <dbReference type="Proteomes" id="UP000464718"/>
    </source>
</evidence>
<reference evidence="2 3" key="1">
    <citation type="submission" date="2018-12" db="EMBL/GenBank/DDBJ databases">
        <title>Genomic insights into the evolutionary origins and pathogenicity of five Vibrio parahaemolyticus strains isolated from the shrimp with acute hepatopancreatic necrosis disease (AHPND).</title>
        <authorList>
            <person name="Yang Q."/>
            <person name="Dong X."/>
            <person name="Xie G."/>
            <person name="Fu S."/>
            <person name="Zou P."/>
            <person name="Sun J."/>
            <person name="Wang Y."/>
            <person name="Huang J."/>
        </authorList>
    </citation>
    <scope>NUCLEOTIDE SEQUENCE [LARGE SCALE GENOMIC DNA]</scope>
    <source>
        <strain evidence="2 3">20160303005-1</strain>
    </source>
</reference>
<name>A0A7Y0SBQ7_VIBPH</name>
<dbReference type="RefSeq" id="WP_005376279.1">
    <property type="nucleotide sequence ID" value="NZ_CAWMVE010000012.1"/>
</dbReference>
<sequence length="81" mass="8794">MTLSVCAEILTDGTIKAFPYEPLANCTFVVVSNDDYQLMATRANLEFDIDAAFYAEITGYLLLSFVSGHVLGRIVKGLGKA</sequence>
<evidence type="ECO:0000313" key="4">
    <source>
        <dbReference type="Proteomes" id="UP000555836"/>
    </source>
</evidence>
<dbReference type="EMBL" id="JABCLD010002361">
    <property type="protein sequence ID" value="NMU30054.1"/>
    <property type="molecule type" value="Genomic_DNA"/>
</dbReference>
<dbReference type="Proteomes" id="UP000555836">
    <property type="component" value="Unassembled WGS sequence"/>
</dbReference>
<accession>A0A7Y0SBQ7</accession>
<evidence type="ECO:0000313" key="2">
    <source>
        <dbReference type="EMBL" id="QHH09368.1"/>
    </source>
</evidence>
<dbReference type="Proteomes" id="UP000464718">
    <property type="component" value="Chromosome i"/>
</dbReference>
<proteinExistence type="predicted"/>
<evidence type="ECO:0000313" key="1">
    <source>
        <dbReference type="EMBL" id="NMU30054.1"/>
    </source>
</evidence>
<protein>
    <submittedName>
        <fullName evidence="1">Uncharacterized protein</fullName>
    </submittedName>
</protein>
<dbReference type="EMBL" id="CP034298">
    <property type="protein sequence ID" value="QHH09368.1"/>
    <property type="molecule type" value="Genomic_DNA"/>
</dbReference>
<gene>
    <name evidence="2" type="ORF">EHC69_08255</name>
    <name evidence="1" type="ORF">HKB21_31060</name>
</gene>